<dbReference type="Proteomes" id="UP001140206">
    <property type="component" value="Chromosome 1"/>
</dbReference>
<keyword evidence="2" id="KW-0812">Transmembrane</keyword>
<dbReference type="PANTHER" id="PTHR34291">
    <property type="entry name" value="HYDROXYPROLINE-RICH GLYCOPROTEIN FAMILY PROTEIN"/>
    <property type="match status" value="1"/>
</dbReference>
<keyword evidence="2" id="KW-1133">Transmembrane helix</keyword>
<dbReference type="EMBL" id="JAMFTS010000001">
    <property type="protein sequence ID" value="KAJ4805579.1"/>
    <property type="molecule type" value="Genomic_DNA"/>
</dbReference>
<organism evidence="3 4">
    <name type="scientific">Rhynchospora pubera</name>
    <dbReference type="NCBI Taxonomy" id="906938"/>
    <lineage>
        <taxon>Eukaryota</taxon>
        <taxon>Viridiplantae</taxon>
        <taxon>Streptophyta</taxon>
        <taxon>Embryophyta</taxon>
        <taxon>Tracheophyta</taxon>
        <taxon>Spermatophyta</taxon>
        <taxon>Magnoliopsida</taxon>
        <taxon>Liliopsida</taxon>
        <taxon>Poales</taxon>
        <taxon>Cyperaceae</taxon>
        <taxon>Cyperoideae</taxon>
        <taxon>Rhynchosporeae</taxon>
        <taxon>Rhynchospora</taxon>
    </lineage>
</organism>
<evidence type="ECO:0000313" key="3">
    <source>
        <dbReference type="EMBL" id="KAJ4805579.1"/>
    </source>
</evidence>
<protein>
    <submittedName>
        <fullName evidence="3">Hydroxyproline-rich glycoprotein family protein</fullName>
    </submittedName>
</protein>
<dbReference type="InterPro" id="IPR037699">
    <property type="entry name" value="At5g65660-like"/>
</dbReference>
<feature type="transmembrane region" description="Helical" evidence="2">
    <location>
        <begin position="25"/>
        <end position="49"/>
    </location>
</feature>
<feature type="region of interest" description="Disordered" evidence="1">
    <location>
        <begin position="58"/>
        <end position="100"/>
    </location>
</feature>
<evidence type="ECO:0000256" key="1">
    <source>
        <dbReference type="SAM" id="MobiDB-lite"/>
    </source>
</evidence>
<name>A0AAV8GIT7_9POAL</name>
<dbReference type="AlphaFoldDB" id="A0AAV8GIT7"/>
<keyword evidence="4" id="KW-1185">Reference proteome</keyword>
<keyword evidence="2" id="KW-0472">Membrane</keyword>
<gene>
    <name evidence="3" type="ORF">LUZ62_018145</name>
</gene>
<dbReference type="PANTHER" id="PTHR34291:SF1">
    <property type="entry name" value="HYDROXYPROLINE-RICH GLYCOPROTEIN FAMILY PROTEIN"/>
    <property type="match status" value="1"/>
</dbReference>
<evidence type="ECO:0000256" key="2">
    <source>
        <dbReference type="SAM" id="Phobius"/>
    </source>
</evidence>
<sequence>MDGAEMSAPAPPAVGMHSSRPTLGFPVGTALLIFVIFSLSGIFSGCYHWEKIRAFRQQRRRGELENQEQTSDQHISISIPSSPTKIAKGDDKDKNQGLPVIMPGDPIPKFIAMPCPCQLARPTLDDKSPQFELQLEHSIRIPKKLGISG</sequence>
<reference evidence="3" key="1">
    <citation type="submission" date="2022-08" db="EMBL/GenBank/DDBJ databases">
        <authorList>
            <person name="Marques A."/>
        </authorList>
    </citation>
    <scope>NUCLEOTIDE SEQUENCE</scope>
    <source>
        <strain evidence="3">RhyPub2mFocal</strain>
        <tissue evidence="3">Leaves</tissue>
    </source>
</reference>
<accession>A0AAV8GIT7</accession>
<evidence type="ECO:0000313" key="4">
    <source>
        <dbReference type="Proteomes" id="UP001140206"/>
    </source>
</evidence>
<comment type="caution">
    <text evidence="3">The sequence shown here is derived from an EMBL/GenBank/DDBJ whole genome shotgun (WGS) entry which is preliminary data.</text>
</comment>
<proteinExistence type="predicted"/>